<keyword evidence="2" id="KW-1185">Reference proteome</keyword>
<dbReference type="Proteomes" id="UP000534388">
    <property type="component" value="Unassembled WGS sequence"/>
</dbReference>
<dbReference type="AlphaFoldDB" id="A0A7W2EPA2"/>
<dbReference type="GO" id="GO:0005829">
    <property type="term" value="C:cytosol"/>
    <property type="evidence" value="ECO:0007669"/>
    <property type="project" value="TreeGrafter"/>
</dbReference>
<proteinExistence type="predicted"/>
<dbReference type="EMBL" id="JACEZT010000001">
    <property type="protein sequence ID" value="MBA5636066.1"/>
    <property type="molecule type" value="Genomic_DNA"/>
</dbReference>
<sequence length="112" mass="12781">MGAINRHNRRQRKKKHLGEFQEFGFQVDADISGPMNEADRDSFVDQFLLELIEANGLGFGGGINNTFSGYIVAMKANVKIDETHRELVRAWLERQSMLKNVVIGPLQDAWYN</sequence>
<evidence type="ECO:0000313" key="1">
    <source>
        <dbReference type="EMBL" id="MBA5636066.1"/>
    </source>
</evidence>
<organism evidence="1 2">
    <name type="scientific">Rugamonas brunnea</name>
    <dbReference type="NCBI Taxonomy" id="2758569"/>
    <lineage>
        <taxon>Bacteria</taxon>
        <taxon>Pseudomonadati</taxon>
        <taxon>Pseudomonadota</taxon>
        <taxon>Betaproteobacteria</taxon>
        <taxon>Burkholderiales</taxon>
        <taxon>Oxalobacteraceae</taxon>
        <taxon>Telluria group</taxon>
        <taxon>Rugamonas</taxon>
    </lineage>
</organism>
<dbReference type="PANTHER" id="PTHR38778:SF1">
    <property type="entry name" value="CYTOPLASMIC PROTEIN"/>
    <property type="match status" value="1"/>
</dbReference>
<name>A0A7W2EPA2_9BURK</name>
<dbReference type="RefSeq" id="WP_182160134.1">
    <property type="nucleotide sequence ID" value="NZ_JACEZT010000001.1"/>
</dbReference>
<gene>
    <name evidence="1" type="ORF">H3H37_03260</name>
</gene>
<dbReference type="InterPro" id="IPR007416">
    <property type="entry name" value="YggL_50S_bp"/>
</dbReference>
<evidence type="ECO:0000313" key="2">
    <source>
        <dbReference type="Proteomes" id="UP000534388"/>
    </source>
</evidence>
<protein>
    <submittedName>
        <fullName evidence="1">YggL family protein</fullName>
    </submittedName>
</protein>
<dbReference type="PANTHER" id="PTHR38778">
    <property type="entry name" value="CYTOPLASMIC PROTEIN-RELATED"/>
    <property type="match status" value="1"/>
</dbReference>
<comment type="caution">
    <text evidence="1">The sequence shown here is derived from an EMBL/GenBank/DDBJ whole genome shotgun (WGS) entry which is preliminary data.</text>
</comment>
<dbReference type="Pfam" id="PF04320">
    <property type="entry name" value="YggL_50S_bp"/>
    <property type="match status" value="1"/>
</dbReference>
<accession>A0A7W2EPA2</accession>
<reference evidence="1 2" key="1">
    <citation type="submission" date="2020-07" db="EMBL/GenBank/DDBJ databases">
        <title>Novel species isolated from subtropical streams in China.</title>
        <authorList>
            <person name="Lu H."/>
        </authorList>
    </citation>
    <scope>NUCLEOTIDE SEQUENCE [LARGE SCALE GENOMIC DNA]</scope>
    <source>
        <strain evidence="1 2">LX20W</strain>
    </source>
</reference>